<name>A0A1H9S083_9LACT</name>
<reference evidence="2 3" key="1">
    <citation type="submission" date="2016-10" db="EMBL/GenBank/DDBJ databases">
        <authorList>
            <person name="de Groot N.N."/>
        </authorList>
    </citation>
    <scope>NUCLEOTIDE SEQUENCE [LARGE SCALE GENOMIC DNA]</scope>
    <source>
        <strain evidence="2 3">DSM 13760</strain>
    </source>
</reference>
<feature type="signal peptide" evidence="1">
    <location>
        <begin position="1"/>
        <end position="21"/>
    </location>
</feature>
<dbReference type="PROSITE" id="PS51257">
    <property type="entry name" value="PROKAR_LIPOPROTEIN"/>
    <property type="match status" value="1"/>
</dbReference>
<protein>
    <recommendedName>
        <fullName evidence="4">Lipoprotein</fullName>
    </recommendedName>
</protein>
<evidence type="ECO:0000256" key="1">
    <source>
        <dbReference type="SAM" id="SignalP"/>
    </source>
</evidence>
<evidence type="ECO:0000313" key="2">
    <source>
        <dbReference type="EMBL" id="SER78338.1"/>
    </source>
</evidence>
<dbReference type="Proteomes" id="UP000198948">
    <property type="component" value="Unassembled WGS sequence"/>
</dbReference>
<evidence type="ECO:0008006" key="4">
    <source>
        <dbReference type="Google" id="ProtNLM"/>
    </source>
</evidence>
<keyword evidence="3" id="KW-1185">Reference proteome</keyword>
<evidence type="ECO:0000313" key="3">
    <source>
        <dbReference type="Proteomes" id="UP000198948"/>
    </source>
</evidence>
<dbReference type="EMBL" id="FOHA01000006">
    <property type="protein sequence ID" value="SER78338.1"/>
    <property type="molecule type" value="Genomic_DNA"/>
</dbReference>
<keyword evidence="1" id="KW-0732">Signal</keyword>
<gene>
    <name evidence="2" type="ORF">SAMN04488559_1064</name>
</gene>
<feature type="chain" id="PRO_5039406558" description="Lipoprotein" evidence="1">
    <location>
        <begin position="22"/>
        <end position="200"/>
    </location>
</feature>
<accession>A0A1H9S083</accession>
<sequence>MKKRISILLLSILLLVGCAETKKQPAQEKESSNQMVKIESNIPKIKETKNIDVVKLYKQTDNTYEEKEKELIDSTFSLFNNTEQVVYRDSLTFIPANTFYEEDGVVYFYGILYNNTGNSIKSIKFGCDVNIVTNETIIQLEGAFELKSTYYPFMNSDEGLNVVLGFERSEENNLDALNSNTVIDDIEVKLKNIEFFQINN</sequence>
<dbReference type="RefSeq" id="WP_092651385.1">
    <property type="nucleotide sequence ID" value="NZ_FOHA01000006.1"/>
</dbReference>
<organism evidence="2 3">
    <name type="scientific">Isobaculum melis</name>
    <dbReference type="NCBI Taxonomy" id="142588"/>
    <lineage>
        <taxon>Bacteria</taxon>
        <taxon>Bacillati</taxon>
        <taxon>Bacillota</taxon>
        <taxon>Bacilli</taxon>
        <taxon>Lactobacillales</taxon>
        <taxon>Carnobacteriaceae</taxon>
        <taxon>Isobaculum</taxon>
    </lineage>
</organism>
<dbReference type="AlphaFoldDB" id="A0A1H9S083"/>
<proteinExistence type="predicted"/>